<dbReference type="Proteomes" id="UP000008827">
    <property type="component" value="Chromosome 5"/>
</dbReference>
<dbReference type="InParanoid" id="A0A0R0JTV2"/>
<protein>
    <recommendedName>
        <fullName evidence="4">RNase H type-1 domain-containing protein</fullName>
    </recommendedName>
</protein>
<reference evidence="1 2" key="1">
    <citation type="journal article" date="2010" name="Nature">
        <title>Genome sequence of the palaeopolyploid soybean.</title>
        <authorList>
            <person name="Schmutz J."/>
            <person name="Cannon S.B."/>
            <person name="Schlueter J."/>
            <person name="Ma J."/>
            <person name="Mitros T."/>
            <person name="Nelson W."/>
            <person name="Hyten D.L."/>
            <person name="Song Q."/>
            <person name="Thelen J.J."/>
            <person name="Cheng J."/>
            <person name="Xu D."/>
            <person name="Hellsten U."/>
            <person name="May G.D."/>
            <person name="Yu Y."/>
            <person name="Sakurai T."/>
            <person name="Umezawa T."/>
            <person name="Bhattacharyya M.K."/>
            <person name="Sandhu D."/>
            <person name="Valliyodan B."/>
            <person name="Lindquist E."/>
            <person name="Peto M."/>
            <person name="Grant D."/>
            <person name="Shu S."/>
            <person name="Goodstein D."/>
            <person name="Barry K."/>
            <person name="Futrell-Griggs M."/>
            <person name="Abernathy B."/>
            <person name="Du J."/>
            <person name="Tian Z."/>
            <person name="Zhu L."/>
            <person name="Gill N."/>
            <person name="Joshi T."/>
            <person name="Libault M."/>
            <person name="Sethuraman A."/>
            <person name="Zhang X.-C."/>
            <person name="Shinozaki K."/>
            <person name="Nguyen H.T."/>
            <person name="Wing R.A."/>
            <person name="Cregan P."/>
            <person name="Specht J."/>
            <person name="Grimwood J."/>
            <person name="Rokhsar D."/>
            <person name="Stacey G."/>
            <person name="Shoemaker R.C."/>
            <person name="Jackson S.A."/>
        </authorList>
    </citation>
    <scope>NUCLEOTIDE SEQUENCE</scope>
    <source>
        <strain evidence="2">cv. Williams 82</strain>
        <tissue evidence="1">Callus</tissue>
    </source>
</reference>
<evidence type="ECO:0000313" key="2">
    <source>
        <dbReference type="EnsemblPlants" id="KRH58253"/>
    </source>
</evidence>
<reference evidence="1" key="3">
    <citation type="submission" date="2018-07" db="EMBL/GenBank/DDBJ databases">
        <title>WGS assembly of Glycine max.</title>
        <authorList>
            <person name="Schmutz J."/>
            <person name="Cannon S."/>
            <person name="Schlueter J."/>
            <person name="Ma J."/>
            <person name="Mitros T."/>
            <person name="Nelson W."/>
            <person name="Hyten D."/>
            <person name="Song Q."/>
            <person name="Thelen J."/>
            <person name="Cheng J."/>
            <person name="Xu D."/>
            <person name="Hellsten U."/>
            <person name="May G."/>
            <person name="Yu Y."/>
            <person name="Sakurai T."/>
            <person name="Umezawa T."/>
            <person name="Bhattacharyya M."/>
            <person name="Sandhu D."/>
            <person name="Valliyodan B."/>
            <person name="Lindquist E."/>
            <person name="Peto M."/>
            <person name="Grant D."/>
            <person name="Shu S."/>
            <person name="Goodstein D."/>
            <person name="Barry K."/>
            <person name="Futrell-Griggs M."/>
            <person name="Abernathy B."/>
            <person name="Du J."/>
            <person name="Tian Z."/>
            <person name="Zhu L."/>
            <person name="Gill N."/>
            <person name="Joshi T."/>
            <person name="Libault M."/>
            <person name="Sethuraman A."/>
            <person name="Zhang X."/>
            <person name="Shinozaki K."/>
            <person name="Nguyen H."/>
            <person name="Wing R."/>
            <person name="Cregan P."/>
            <person name="Specht J."/>
            <person name="Grimwood J."/>
            <person name="Rokhsar D."/>
            <person name="Stacey G."/>
            <person name="Shoemaker R."/>
            <person name="Jackson S."/>
        </authorList>
    </citation>
    <scope>NUCLEOTIDE SEQUENCE</scope>
    <source>
        <tissue evidence="1">Callus</tissue>
    </source>
</reference>
<dbReference type="Gramene" id="KRH58253">
    <property type="protein sequence ID" value="KRH58253"/>
    <property type="gene ID" value="GLYMA_05G115800"/>
</dbReference>
<dbReference type="EnsemblPlants" id="KRH58253">
    <property type="protein sequence ID" value="KRH58253"/>
    <property type="gene ID" value="GLYMA_05G115800"/>
</dbReference>
<dbReference type="SMR" id="A0A0R0JTV2"/>
<evidence type="ECO:0000313" key="1">
    <source>
        <dbReference type="EMBL" id="KRH58253.1"/>
    </source>
</evidence>
<sequence length="116" mass="13454">MDLQLLKYQNIANERKEKFDSFELVHVSRQRNSRVDLLAKLVITKKPGNNKSVIQENISHPSIDDSEVCTNIEVKFWMTPIKAYMEENVLSKEPGEAKKIQNDRGFSYPLLKCLKT</sequence>
<accession>A0A0R0JTV2</accession>
<dbReference type="EMBL" id="CM000838">
    <property type="protein sequence ID" value="KRH58253.1"/>
    <property type="molecule type" value="Genomic_DNA"/>
</dbReference>
<evidence type="ECO:0000313" key="3">
    <source>
        <dbReference type="Proteomes" id="UP000008827"/>
    </source>
</evidence>
<reference evidence="2" key="2">
    <citation type="submission" date="2018-02" db="UniProtKB">
        <authorList>
            <consortium name="EnsemblPlants"/>
        </authorList>
    </citation>
    <scope>IDENTIFICATION</scope>
    <source>
        <strain evidence="2">Williams 82</strain>
    </source>
</reference>
<keyword evidence="3" id="KW-1185">Reference proteome</keyword>
<evidence type="ECO:0008006" key="4">
    <source>
        <dbReference type="Google" id="ProtNLM"/>
    </source>
</evidence>
<proteinExistence type="predicted"/>
<organism evidence="1">
    <name type="scientific">Glycine max</name>
    <name type="common">Soybean</name>
    <name type="synonym">Glycine hispida</name>
    <dbReference type="NCBI Taxonomy" id="3847"/>
    <lineage>
        <taxon>Eukaryota</taxon>
        <taxon>Viridiplantae</taxon>
        <taxon>Streptophyta</taxon>
        <taxon>Embryophyta</taxon>
        <taxon>Tracheophyta</taxon>
        <taxon>Spermatophyta</taxon>
        <taxon>Magnoliopsida</taxon>
        <taxon>eudicotyledons</taxon>
        <taxon>Gunneridae</taxon>
        <taxon>Pentapetalae</taxon>
        <taxon>rosids</taxon>
        <taxon>fabids</taxon>
        <taxon>Fabales</taxon>
        <taxon>Fabaceae</taxon>
        <taxon>Papilionoideae</taxon>
        <taxon>50 kb inversion clade</taxon>
        <taxon>NPAAA clade</taxon>
        <taxon>indigoferoid/millettioid clade</taxon>
        <taxon>Phaseoleae</taxon>
        <taxon>Glycine</taxon>
        <taxon>Glycine subgen. Soja</taxon>
    </lineage>
</organism>
<dbReference type="AlphaFoldDB" id="A0A0R0JTV2"/>
<name>A0A0R0JTV2_SOYBN</name>
<gene>
    <name evidence="1" type="ORF">GLYMA_05G115800</name>
</gene>